<dbReference type="InterPro" id="IPR001851">
    <property type="entry name" value="ABC_transp_permease"/>
</dbReference>
<evidence type="ECO:0000256" key="1">
    <source>
        <dbReference type="ARBA" id="ARBA00004651"/>
    </source>
</evidence>
<dbReference type="STRING" id="373903.Hore_08800"/>
<sequence length="309" mass="32342">MTSIIGTAVALLSATLRAATLLIFAALGGVFSERSGVINIALEGIMLIGAFTAMSISYFTGSPWLGVLGAMLAGILIAAIHALVSIEFKANQVVSGTAINIFAVGLTGLLLYVMFGTAGQSPKVNQLGNWAIPVIKDIPIIGPIIGNHVPFVYMALVMVAVTYWVLWKTPFGLRVRAVGEHPAAADTVGVSVKRIRYICVMISGLLAGLGGASLSIGFLNIFVKEMTAGRGFIALAAMIFGKWTPHGAMLAALLFGFAHALQMLAQTLGLDVPRYILLMLPYVLTILALTGIVGSATPPAADGQPYEKE</sequence>
<keyword evidence="8" id="KW-1185">Reference proteome</keyword>
<keyword evidence="5 6" id="KW-0472">Membrane</keyword>
<evidence type="ECO:0000256" key="4">
    <source>
        <dbReference type="ARBA" id="ARBA00022989"/>
    </source>
</evidence>
<keyword evidence="2" id="KW-1003">Cell membrane</keyword>
<comment type="subcellular location">
    <subcellularLocation>
        <location evidence="1">Cell membrane</location>
        <topology evidence="1">Multi-pass membrane protein</topology>
    </subcellularLocation>
</comment>
<dbReference type="RefSeq" id="WP_012635823.1">
    <property type="nucleotide sequence ID" value="NC_011899.1"/>
</dbReference>
<gene>
    <name evidence="7" type="ordered locus">Hore_08800</name>
</gene>
<feature type="transmembrane region" description="Helical" evidence="6">
    <location>
        <begin position="243"/>
        <end position="264"/>
    </location>
</feature>
<dbReference type="AlphaFoldDB" id="B8CWG7"/>
<dbReference type="Proteomes" id="UP000000719">
    <property type="component" value="Chromosome"/>
</dbReference>
<evidence type="ECO:0000256" key="2">
    <source>
        <dbReference type="ARBA" id="ARBA00022475"/>
    </source>
</evidence>
<evidence type="ECO:0000313" key="7">
    <source>
        <dbReference type="EMBL" id="ACL69636.1"/>
    </source>
</evidence>
<dbReference type="EMBL" id="CP001098">
    <property type="protein sequence ID" value="ACL69636.1"/>
    <property type="molecule type" value="Genomic_DNA"/>
</dbReference>
<dbReference type="eggNOG" id="COG1079">
    <property type="taxonomic scope" value="Bacteria"/>
</dbReference>
<evidence type="ECO:0000313" key="8">
    <source>
        <dbReference type="Proteomes" id="UP000000719"/>
    </source>
</evidence>
<feature type="transmembrane region" description="Helical" evidence="6">
    <location>
        <begin position="6"/>
        <end position="30"/>
    </location>
</feature>
<dbReference type="PANTHER" id="PTHR43370">
    <property type="entry name" value="SUGAR ABC TRANSPORTER INTEGRAL MEMBRANE PROTEIN-RELATED"/>
    <property type="match status" value="1"/>
</dbReference>
<reference evidence="7 8" key="1">
    <citation type="journal article" date="2009" name="PLoS ONE">
        <title>Genome analysis of the anaerobic thermohalophilic bacterium Halothermothrix orenii.</title>
        <authorList>
            <person name="Mavromatis K."/>
            <person name="Ivanova N."/>
            <person name="Anderson I."/>
            <person name="Lykidis A."/>
            <person name="Hooper S.D."/>
            <person name="Sun H."/>
            <person name="Kunin V."/>
            <person name="Lapidus A."/>
            <person name="Hugenholtz P."/>
            <person name="Patel B."/>
            <person name="Kyrpides N.C."/>
        </authorList>
    </citation>
    <scope>NUCLEOTIDE SEQUENCE [LARGE SCALE GENOMIC DNA]</scope>
    <source>
        <strain evidence="8">H 168 / OCM 544 / DSM 9562</strain>
    </source>
</reference>
<feature type="transmembrane region" description="Helical" evidence="6">
    <location>
        <begin position="276"/>
        <end position="296"/>
    </location>
</feature>
<dbReference type="GO" id="GO:0022857">
    <property type="term" value="F:transmembrane transporter activity"/>
    <property type="evidence" value="ECO:0007669"/>
    <property type="project" value="InterPro"/>
</dbReference>
<evidence type="ECO:0000256" key="6">
    <source>
        <dbReference type="SAM" id="Phobius"/>
    </source>
</evidence>
<dbReference type="HOGENOM" id="CLU_040769_1_0_9"/>
<evidence type="ECO:0000256" key="3">
    <source>
        <dbReference type="ARBA" id="ARBA00022692"/>
    </source>
</evidence>
<keyword evidence="4 6" id="KW-1133">Transmembrane helix</keyword>
<dbReference type="Pfam" id="PF02653">
    <property type="entry name" value="BPD_transp_2"/>
    <property type="match status" value="1"/>
</dbReference>
<proteinExistence type="predicted"/>
<accession>B8CWG7</accession>
<dbReference type="GO" id="GO:0005886">
    <property type="term" value="C:plasma membrane"/>
    <property type="evidence" value="ECO:0007669"/>
    <property type="project" value="UniProtKB-SubCell"/>
</dbReference>
<keyword evidence="3 6" id="KW-0812">Transmembrane</keyword>
<dbReference type="CDD" id="cd06580">
    <property type="entry name" value="TM_PBP1_transp_TpRbsC_like"/>
    <property type="match status" value="1"/>
</dbReference>
<name>B8CWG7_HALOH</name>
<evidence type="ECO:0000256" key="5">
    <source>
        <dbReference type="ARBA" id="ARBA00023136"/>
    </source>
</evidence>
<feature type="transmembrane region" description="Helical" evidence="6">
    <location>
        <begin position="37"/>
        <end position="58"/>
    </location>
</feature>
<feature type="transmembrane region" description="Helical" evidence="6">
    <location>
        <begin position="98"/>
        <end position="118"/>
    </location>
</feature>
<feature type="transmembrane region" description="Helical" evidence="6">
    <location>
        <begin position="197"/>
        <end position="223"/>
    </location>
</feature>
<dbReference type="KEGG" id="hor:Hore_08800"/>
<protein>
    <submittedName>
        <fullName evidence="7">Inner-membrane translocator</fullName>
    </submittedName>
</protein>
<organism evidence="7 8">
    <name type="scientific">Halothermothrix orenii (strain H 168 / OCM 544 / DSM 9562)</name>
    <dbReference type="NCBI Taxonomy" id="373903"/>
    <lineage>
        <taxon>Bacteria</taxon>
        <taxon>Bacillati</taxon>
        <taxon>Bacillota</taxon>
        <taxon>Clostridia</taxon>
        <taxon>Halanaerobiales</taxon>
        <taxon>Halothermotrichaceae</taxon>
        <taxon>Halothermothrix</taxon>
    </lineage>
</organism>
<dbReference type="PANTHER" id="PTHR43370:SF1">
    <property type="entry name" value="GUANOSINE ABC TRANSPORTER PERMEASE PROTEIN NUPQ"/>
    <property type="match status" value="1"/>
</dbReference>
<feature type="transmembrane region" description="Helical" evidence="6">
    <location>
        <begin position="64"/>
        <end position="86"/>
    </location>
</feature>
<feature type="transmembrane region" description="Helical" evidence="6">
    <location>
        <begin position="138"/>
        <end position="166"/>
    </location>
</feature>